<sequence length="270" mass="30345">MLDHPALNWLRQHPRLFALIGSLLIAGYVLSLGERPNDDAYTYVRVADILLHDGLAAAYAYYPWATYSVLFAHFILIDLDLFTAGRVLNALLYALLAVSFVSLAGELVRNAESQRRSAILFLAAVTVLLYPQLNEYRSMLIRDVGYWAFMLLGLQQLIVAVRLPARSPQFWGRLLAFFAALLFAFAFRAEALGYLILTPLLFCFLRDHIGNRRVGDALRVSLALAALGVLAGRQSRSRHRVVRLAKQILRHLSAVFRGDLFARRSTADRA</sequence>
<comment type="caution">
    <text evidence="2">The sequence shown here is derived from an EMBL/GenBank/DDBJ whole genome shotgun (WGS) entry which is preliminary data.</text>
</comment>
<feature type="transmembrane region" description="Helical" evidence="1">
    <location>
        <begin position="175"/>
        <end position="197"/>
    </location>
</feature>
<organism evidence="2 3">
    <name type="scientific">OM182 bacterium BACL3 MAG-120920-bin41</name>
    <dbReference type="NCBI Taxonomy" id="1655580"/>
    <lineage>
        <taxon>Bacteria</taxon>
        <taxon>Pseudomonadati</taxon>
        <taxon>Pseudomonadota</taxon>
        <taxon>Gammaproteobacteria</taxon>
        <taxon>OMG group</taxon>
        <taxon>OM182 clade</taxon>
    </lineage>
</organism>
<accession>A0A0R2SPL4</accession>
<proteinExistence type="predicted"/>
<feature type="transmembrane region" description="Helical" evidence="1">
    <location>
        <begin position="54"/>
        <end position="75"/>
    </location>
</feature>
<evidence type="ECO:0008006" key="4">
    <source>
        <dbReference type="Google" id="ProtNLM"/>
    </source>
</evidence>
<reference evidence="2 3" key="1">
    <citation type="submission" date="2015-10" db="EMBL/GenBank/DDBJ databases">
        <title>Metagenome-Assembled Genomes uncover a global brackish microbiome.</title>
        <authorList>
            <person name="Hugerth L.W."/>
            <person name="Larsson J."/>
            <person name="Alneberg J."/>
            <person name="Lindh M.V."/>
            <person name="Legrand C."/>
            <person name="Pinhassi J."/>
            <person name="Andersson A.F."/>
        </authorList>
    </citation>
    <scope>NUCLEOTIDE SEQUENCE [LARGE SCALE GENOMIC DNA]</scope>
    <source>
        <strain evidence="2">BACL4 MAG-120920-bin41</strain>
    </source>
</reference>
<evidence type="ECO:0000256" key="1">
    <source>
        <dbReference type="SAM" id="Phobius"/>
    </source>
</evidence>
<evidence type="ECO:0000313" key="3">
    <source>
        <dbReference type="Proteomes" id="UP000051547"/>
    </source>
</evidence>
<dbReference type="Proteomes" id="UP000051547">
    <property type="component" value="Unassembled WGS sequence"/>
</dbReference>
<keyword evidence="1" id="KW-0472">Membrane</keyword>
<feature type="transmembrane region" description="Helical" evidence="1">
    <location>
        <begin position="145"/>
        <end position="163"/>
    </location>
</feature>
<keyword evidence="1" id="KW-1133">Transmembrane helix</keyword>
<dbReference type="EMBL" id="LIBE01000749">
    <property type="protein sequence ID" value="KRO76721.1"/>
    <property type="molecule type" value="Genomic_DNA"/>
</dbReference>
<keyword evidence="1" id="KW-0812">Transmembrane</keyword>
<dbReference type="AlphaFoldDB" id="A0A0R2SPL4"/>
<gene>
    <name evidence="2" type="ORF">ABR72_11070</name>
</gene>
<feature type="transmembrane region" description="Helical" evidence="1">
    <location>
        <begin position="117"/>
        <end position="133"/>
    </location>
</feature>
<evidence type="ECO:0000313" key="2">
    <source>
        <dbReference type="EMBL" id="KRO76721.1"/>
    </source>
</evidence>
<protein>
    <recommendedName>
        <fullName evidence="4">Glycosyltransferase RgtA/B/C/D-like domain-containing protein</fullName>
    </recommendedName>
</protein>
<feature type="transmembrane region" description="Helical" evidence="1">
    <location>
        <begin position="87"/>
        <end position="105"/>
    </location>
</feature>
<name>A0A0R2SPL4_9GAMM</name>
<feature type="transmembrane region" description="Helical" evidence="1">
    <location>
        <begin position="16"/>
        <end position="33"/>
    </location>
</feature>